<accession>A0AA45LBY4</accession>
<dbReference type="InterPro" id="IPR011990">
    <property type="entry name" value="TPR-like_helical_dom_sf"/>
</dbReference>
<evidence type="ECO:0000313" key="1">
    <source>
        <dbReference type="EMBL" id="QUF06490.1"/>
    </source>
</evidence>
<evidence type="ECO:0000313" key="2">
    <source>
        <dbReference type="Proteomes" id="UP000677152"/>
    </source>
</evidence>
<dbReference type="Proteomes" id="UP000677152">
    <property type="component" value="Chromosome"/>
</dbReference>
<dbReference type="Gene3D" id="1.25.40.10">
    <property type="entry name" value="Tetratricopeptide repeat domain"/>
    <property type="match status" value="1"/>
</dbReference>
<dbReference type="SUPFAM" id="SSF48452">
    <property type="entry name" value="TPR-like"/>
    <property type="match status" value="1"/>
</dbReference>
<dbReference type="AlphaFoldDB" id="A0AA45LBY4"/>
<protein>
    <recommendedName>
        <fullName evidence="3">Tetratricopeptide repeat protein</fullName>
    </recommendedName>
</protein>
<organism evidence="1 2">
    <name type="scientific">Actinosynnema pretiosum subsp. pretiosum</name>
    <dbReference type="NCBI Taxonomy" id="103721"/>
    <lineage>
        <taxon>Bacteria</taxon>
        <taxon>Bacillati</taxon>
        <taxon>Actinomycetota</taxon>
        <taxon>Actinomycetes</taxon>
        <taxon>Pseudonocardiales</taxon>
        <taxon>Pseudonocardiaceae</taxon>
        <taxon>Actinosynnema</taxon>
    </lineage>
</organism>
<dbReference type="EMBL" id="CP073249">
    <property type="protein sequence ID" value="QUF06490.1"/>
    <property type="molecule type" value="Genomic_DNA"/>
</dbReference>
<gene>
    <name evidence="1" type="ORF">KCV87_10780</name>
</gene>
<name>A0AA45LBY4_9PSEU</name>
<proteinExistence type="predicted"/>
<reference evidence="1" key="1">
    <citation type="submission" date="2021-04" db="EMBL/GenBank/DDBJ databases">
        <title>Genomic sequence of Actinosynnema pretiosum subsp. pretiosum ATCC 31280 (C-14919).</title>
        <authorList>
            <person name="Bai L."/>
            <person name="Wang X."/>
            <person name="Xiao Y."/>
        </authorList>
    </citation>
    <scope>NUCLEOTIDE SEQUENCE</scope>
    <source>
        <strain evidence="1">ATCC 31280</strain>
    </source>
</reference>
<evidence type="ECO:0008006" key="3">
    <source>
        <dbReference type="Google" id="ProtNLM"/>
    </source>
</evidence>
<sequence>MPVYGVWDSRPWRADLLNTFLVLDVPELPMRVLAVGSGIDLRRAGEELSAVLDRPLCDDAPARLSRVGGDRFRLHPEPVAPDEWDDAALLVARRIGEDLLRTLAKVVPDVAGFDHECGTLALPEAEFADAAEAAAWPVRHRWLLLGAVRAAVKAGWHTLAAALAARMWVAASVEADPKWAEELAHWGTEAAIESRRPEALAGLLRLSAVWFADHGDFVTAEEHGVRELRARRRLGDPDGIADVLWRRAEVYRRWGRLHLALDCYRDLEFHYRELADERGGARVRAATGVVLLAAARPEAAVAQLERAARVLADLPGVGAGERAGVLEELGNALWRMGSGDKAVQRYRDALALLETGDDEAARRVRRLLDRAERT</sequence>